<sequence length="242" mass="25629">MEPKDRLIFALDVPDLNEAVRYAKLLNGAVGCFKVGLQLFVSEGPAVLKAIRDHSDIDIFLDLKLHDIPATVRSAVKSATKHNVQYLTVHCGSGLDMLRAAAHGATGSSLKLLAVTVLTSSGSVDVSGQDPSIKDMQLANLVLDRARQAQSAGCHGVVCSGQEVSHVKSAVQNKIIAVVPGIRPDWVHISKDDQSRITTPAQAISSGADMIVVGRPIRDADDPKEAACRIVDEIAEANTPAS</sequence>
<evidence type="ECO:0000256" key="2">
    <source>
        <dbReference type="ARBA" id="ARBA00004861"/>
    </source>
</evidence>
<feature type="active site" description="For OMPdecase activity" evidence="8">
    <location>
        <position position="62"/>
    </location>
</feature>
<dbReference type="Pfam" id="PF00215">
    <property type="entry name" value="OMPdecase"/>
    <property type="match status" value="1"/>
</dbReference>
<dbReference type="PANTHER" id="PTHR32119:SF2">
    <property type="entry name" value="OROTIDINE 5'-PHOSPHATE DECARBOXYLASE"/>
    <property type="match status" value="1"/>
</dbReference>
<dbReference type="NCBIfam" id="TIGR01740">
    <property type="entry name" value="pyrF"/>
    <property type="match status" value="1"/>
</dbReference>
<feature type="binding site" evidence="7 9">
    <location>
        <position position="214"/>
    </location>
    <ligand>
        <name>substrate</name>
    </ligand>
</feature>
<dbReference type="InterPro" id="IPR011060">
    <property type="entry name" value="RibuloseP-bd_barrel"/>
</dbReference>
<evidence type="ECO:0000256" key="1">
    <source>
        <dbReference type="ARBA" id="ARBA00002356"/>
    </source>
</evidence>
<dbReference type="CDD" id="cd04725">
    <property type="entry name" value="OMP_decarboxylase_like"/>
    <property type="match status" value="1"/>
</dbReference>
<accession>A0A7T0FZP9</accession>
<feature type="binding site" evidence="7 9">
    <location>
        <position position="119"/>
    </location>
    <ligand>
        <name>substrate</name>
    </ligand>
</feature>
<organism evidence="12 13">
    <name type="scientific">Candidatus Nitronauta litoralis</name>
    <dbReference type="NCBI Taxonomy" id="2705533"/>
    <lineage>
        <taxon>Bacteria</taxon>
        <taxon>Pseudomonadati</taxon>
        <taxon>Nitrospinota/Tectimicrobiota group</taxon>
        <taxon>Nitrospinota</taxon>
        <taxon>Nitrospinia</taxon>
        <taxon>Nitrospinales</taxon>
        <taxon>Nitrospinaceae</taxon>
        <taxon>Candidatus Nitronauta</taxon>
    </lineage>
</organism>
<dbReference type="PANTHER" id="PTHR32119">
    <property type="entry name" value="OROTIDINE 5'-PHOSPHATE DECARBOXYLASE"/>
    <property type="match status" value="1"/>
</dbReference>
<dbReference type="SUPFAM" id="SSF51366">
    <property type="entry name" value="Ribulose-phoshate binding barrel"/>
    <property type="match status" value="1"/>
</dbReference>
<dbReference type="SMART" id="SM00934">
    <property type="entry name" value="OMPdecase"/>
    <property type="match status" value="1"/>
</dbReference>
<evidence type="ECO:0000256" key="7">
    <source>
        <dbReference type="HAMAP-Rule" id="MF_01200"/>
    </source>
</evidence>
<evidence type="ECO:0000256" key="6">
    <source>
        <dbReference type="ARBA" id="ARBA00049157"/>
    </source>
</evidence>
<feature type="binding site" evidence="7">
    <location>
        <begin position="62"/>
        <end position="71"/>
    </location>
    <ligand>
        <name>substrate</name>
    </ligand>
</feature>
<dbReference type="KEGG" id="nli:G3M70_06470"/>
<evidence type="ECO:0000256" key="4">
    <source>
        <dbReference type="ARBA" id="ARBA00022975"/>
    </source>
</evidence>
<name>A0A7T0FZP9_9BACT</name>
<gene>
    <name evidence="7 12" type="primary">pyrF</name>
    <name evidence="12" type="ORF">G3M70_06470</name>
</gene>
<feature type="binding site" evidence="7 9">
    <location>
        <position position="194"/>
    </location>
    <ligand>
        <name>substrate</name>
    </ligand>
</feature>
<dbReference type="Proteomes" id="UP000594688">
    <property type="component" value="Chromosome"/>
</dbReference>
<feature type="active site" description="For OMPdecase activity" evidence="8">
    <location>
        <position position="67"/>
    </location>
</feature>
<dbReference type="NCBIfam" id="NF001273">
    <property type="entry name" value="PRK00230.1"/>
    <property type="match status" value="1"/>
</dbReference>
<feature type="binding site" evidence="7 9">
    <location>
        <position position="183"/>
    </location>
    <ligand>
        <name>substrate</name>
    </ligand>
</feature>
<dbReference type="GO" id="GO:0006207">
    <property type="term" value="P:'de novo' pyrimidine nucleobase biosynthetic process"/>
    <property type="evidence" value="ECO:0007669"/>
    <property type="project" value="InterPro"/>
</dbReference>
<comment type="function">
    <text evidence="1 7">Catalyzes the decarboxylation of orotidine 5'-monophosphate (OMP) to uridine 5'-monophosphate (UMP).</text>
</comment>
<dbReference type="InterPro" id="IPR001754">
    <property type="entry name" value="OMPdeCOase_dom"/>
</dbReference>
<feature type="active site" description="For OMPdecase activity" evidence="8">
    <location>
        <position position="64"/>
    </location>
</feature>
<dbReference type="HAMAP" id="MF_01200_B">
    <property type="entry name" value="OMPdecase_type1_B"/>
    <property type="match status" value="1"/>
</dbReference>
<comment type="catalytic activity">
    <reaction evidence="6 7 10">
        <text>orotidine 5'-phosphate + H(+) = UMP + CO2</text>
        <dbReference type="Rhea" id="RHEA:11596"/>
        <dbReference type="ChEBI" id="CHEBI:15378"/>
        <dbReference type="ChEBI" id="CHEBI:16526"/>
        <dbReference type="ChEBI" id="CHEBI:57538"/>
        <dbReference type="ChEBI" id="CHEBI:57865"/>
        <dbReference type="EC" id="4.1.1.23"/>
    </reaction>
</comment>
<dbReference type="GO" id="GO:0005829">
    <property type="term" value="C:cytosol"/>
    <property type="evidence" value="ECO:0007669"/>
    <property type="project" value="TreeGrafter"/>
</dbReference>
<keyword evidence="5 7" id="KW-0456">Lyase</keyword>
<comment type="subunit">
    <text evidence="7">Homodimer.</text>
</comment>
<feature type="binding site" evidence="7 9">
    <location>
        <position position="215"/>
    </location>
    <ligand>
        <name>substrate</name>
    </ligand>
</feature>
<evidence type="ECO:0000256" key="10">
    <source>
        <dbReference type="RuleBase" id="RU000512"/>
    </source>
</evidence>
<feature type="binding site" evidence="7 9">
    <location>
        <position position="34"/>
    </location>
    <ligand>
        <name>substrate</name>
    </ligand>
</feature>
<feature type="active site" description="Proton donor" evidence="7">
    <location>
        <position position="64"/>
    </location>
</feature>
<dbReference type="GO" id="GO:0044205">
    <property type="term" value="P:'de novo' UMP biosynthetic process"/>
    <property type="evidence" value="ECO:0007669"/>
    <property type="project" value="UniProtKB-UniRule"/>
</dbReference>
<proteinExistence type="inferred from homology"/>
<reference evidence="12 13" key="1">
    <citation type="submission" date="2020-02" db="EMBL/GenBank/DDBJ databases">
        <title>Genomic and physiological characterization of two novel Nitrospinaceae genera.</title>
        <authorList>
            <person name="Mueller A.J."/>
            <person name="Jung M.-Y."/>
            <person name="Strachan C.R."/>
            <person name="Herbold C.W."/>
            <person name="Kirkegaard R.H."/>
            <person name="Daims H."/>
        </authorList>
    </citation>
    <scope>NUCLEOTIDE SEQUENCE [LARGE SCALE GENOMIC DNA]</scope>
    <source>
        <strain evidence="12">EB</strain>
    </source>
</reference>
<keyword evidence="3 7" id="KW-0210">Decarboxylase</keyword>
<dbReference type="EC" id="4.1.1.23" evidence="7"/>
<comment type="similarity">
    <text evidence="7">Belongs to the OMP decarboxylase family. Type 1 subfamily.</text>
</comment>
<dbReference type="InterPro" id="IPR014732">
    <property type="entry name" value="OMPdecase"/>
</dbReference>
<dbReference type="PROSITE" id="PS00156">
    <property type="entry name" value="OMPDECASE"/>
    <property type="match status" value="1"/>
</dbReference>
<dbReference type="EMBL" id="CP048685">
    <property type="protein sequence ID" value="QPJ61549.1"/>
    <property type="molecule type" value="Genomic_DNA"/>
</dbReference>
<dbReference type="GO" id="GO:0004590">
    <property type="term" value="F:orotidine-5'-phosphate decarboxylase activity"/>
    <property type="evidence" value="ECO:0007669"/>
    <property type="project" value="UniProtKB-UniRule"/>
</dbReference>
<dbReference type="InterPro" id="IPR018089">
    <property type="entry name" value="OMPdecase_AS"/>
</dbReference>
<evidence type="ECO:0000256" key="8">
    <source>
        <dbReference type="PIRSR" id="PIRSR614732-1"/>
    </source>
</evidence>
<feature type="binding site" evidence="7 9">
    <location>
        <position position="12"/>
    </location>
    <ligand>
        <name>substrate</name>
    </ligand>
</feature>
<evidence type="ECO:0000256" key="5">
    <source>
        <dbReference type="ARBA" id="ARBA00023239"/>
    </source>
</evidence>
<dbReference type="InterPro" id="IPR013785">
    <property type="entry name" value="Aldolase_TIM"/>
</dbReference>
<protein>
    <recommendedName>
        <fullName evidence="7">Orotidine 5'-phosphate decarboxylase</fullName>
        <ecNumber evidence="7">4.1.1.23</ecNumber>
    </recommendedName>
    <alternativeName>
        <fullName evidence="7">OMP decarboxylase</fullName>
        <shortName evidence="7">OMPDCase</shortName>
        <shortName evidence="7">OMPdecase</shortName>
    </alternativeName>
</protein>
<keyword evidence="4 7" id="KW-0665">Pyrimidine biosynthesis</keyword>
<dbReference type="InterPro" id="IPR047596">
    <property type="entry name" value="OMPdecase_bac"/>
</dbReference>
<evidence type="ECO:0000256" key="3">
    <source>
        <dbReference type="ARBA" id="ARBA00022793"/>
    </source>
</evidence>
<evidence type="ECO:0000313" key="13">
    <source>
        <dbReference type="Proteomes" id="UP000594688"/>
    </source>
</evidence>
<comment type="pathway">
    <text evidence="2 7 10">Pyrimidine metabolism; UMP biosynthesis via de novo pathway; UMP from orotate: step 2/2.</text>
</comment>
<evidence type="ECO:0000313" key="12">
    <source>
        <dbReference type="EMBL" id="QPJ61549.1"/>
    </source>
</evidence>
<dbReference type="AlphaFoldDB" id="A0A7T0FZP9"/>
<feature type="domain" description="Orotidine 5'-phosphate decarboxylase" evidence="11">
    <location>
        <begin position="6"/>
        <end position="230"/>
    </location>
</feature>
<evidence type="ECO:0000259" key="11">
    <source>
        <dbReference type="SMART" id="SM00934"/>
    </source>
</evidence>
<dbReference type="UniPathway" id="UPA00070">
    <property type="reaction ID" value="UER00120"/>
</dbReference>
<dbReference type="Gene3D" id="3.20.20.70">
    <property type="entry name" value="Aldolase class I"/>
    <property type="match status" value="1"/>
</dbReference>
<evidence type="ECO:0000256" key="9">
    <source>
        <dbReference type="PIRSR" id="PIRSR614732-2"/>
    </source>
</evidence>